<dbReference type="NCBIfam" id="TIGR02510">
    <property type="entry name" value="NrdE-prime"/>
    <property type="match status" value="1"/>
</dbReference>
<dbReference type="GO" id="GO:0009263">
    <property type="term" value="P:deoxyribonucleotide biosynthetic process"/>
    <property type="evidence" value="ECO:0007669"/>
    <property type="project" value="TreeGrafter"/>
</dbReference>
<dbReference type="GO" id="GO:0004748">
    <property type="term" value="F:ribonucleoside-diphosphate reductase activity, thioredoxin disulfide as acceptor"/>
    <property type="evidence" value="ECO:0007669"/>
    <property type="project" value="TreeGrafter"/>
</dbReference>
<proteinExistence type="inferred from homology"/>
<accession>A0A223V960</accession>
<dbReference type="KEGG" id="marb:CJ263_16465"/>
<evidence type="ECO:0000256" key="1">
    <source>
        <dbReference type="ARBA" id="ARBA00010406"/>
    </source>
</evidence>
<dbReference type="Pfam" id="PF02867">
    <property type="entry name" value="Ribonuc_red_lgC"/>
    <property type="match status" value="3"/>
</dbReference>
<dbReference type="PANTHER" id="PTHR11573:SF6">
    <property type="entry name" value="RIBONUCLEOSIDE-DIPHOSPHATE REDUCTASE LARGE SUBUNIT"/>
    <property type="match status" value="1"/>
</dbReference>
<reference evidence="2 3" key="1">
    <citation type="submission" date="2017-08" db="EMBL/GenBank/DDBJ databases">
        <title>The complete genome sequence of Maribacter sp. B1, isolated from deep-sea sediment.</title>
        <authorList>
            <person name="Wu Y.-H."/>
            <person name="Cheng H."/>
            <person name="Xu X.-W."/>
        </authorList>
    </citation>
    <scope>NUCLEOTIDE SEQUENCE [LARGE SCALE GENOMIC DNA]</scope>
    <source>
        <strain evidence="2 3">B1</strain>
    </source>
</reference>
<comment type="similarity">
    <text evidence="1">Belongs to the ribonucleoside diphosphate reductase large chain family.</text>
</comment>
<protein>
    <submittedName>
        <fullName evidence="2">Ribonucleoside-diphosphate reductase subunit alpha</fullName>
    </submittedName>
</protein>
<dbReference type="InterPro" id="IPR013350">
    <property type="entry name" value="RNR_alpha"/>
</dbReference>
<dbReference type="PANTHER" id="PTHR11573">
    <property type="entry name" value="RIBONUCLEOSIDE-DIPHOSPHATE REDUCTASE LARGE CHAIN"/>
    <property type="match status" value="1"/>
</dbReference>
<dbReference type="Gene3D" id="3.20.70.20">
    <property type="match status" value="1"/>
</dbReference>
<dbReference type="InterPro" id="IPR039718">
    <property type="entry name" value="Rrm1"/>
</dbReference>
<sequence length="601" mass="68203">MNETKLNSEKEVVQEGKVLKGSDQLVQARKEALKNLSEEKNQGKGFAWLNEHSRNFLASGYLTKGVTPEERIREIADRAEAILKIPGFSDKFYGYMSEGFYSLASPVWSNFGKQRGLPISCFGSHIDDDMGNILFTQSEVGMMSKLGGGTSGYFGKIRHRGAEVKNNGQASGAVHIMQLFESMVDVVSQGSVRRGRFSPYLPVEHPDIKEFLEIGTEGNPIQELTHGVTVTNEWMQEMVDGDTEKRSIWAKVLQRRGEMGYPYIFFKDNANNGAADVYRDKNHPIYASNLCTEIMLPSNDQWSFVCVLSSVNLLHYDKWKNTDAVETMVHFLDAVITEFCEKLEVYRDSDSREDRQTFLFMERAYNFAKENRSLGLGVLGWHSLLQSKMLAFNSQEAYNLNSEIFKAIKEKSYKASEELAQKFGEPEVLKGYGRRNATLNAIAPTTSSAFILGQVSQGIEPIWSNTYVKDIAKVKTTIRNPYLVALLEEKGKNTTEVWRSIRDFDGSVQHLDFLTDEEKDVFKTYSEIDQMDIIYQAANRQNHIDQGQSVNIIVHPEMPVKEINKIHVTAWKLGLKSLYYQHSMNAAQKFKQKKECASCEA</sequence>
<dbReference type="PRINTS" id="PR01183">
    <property type="entry name" value="RIBORDTASEM1"/>
</dbReference>
<organism evidence="2 3">
    <name type="scientific">Maribacter cobaltidurans</name>
    <dbReference type="NCBI Taxonomy" id="1178778"/>
    <lineage>
        <taxon>Bacteria</taxon>
        <taxon>Pseudomonadati</taxon>
        <taxon>Bacteroidota</taxon>
        <taxon>Flavobacteriia</taxon>
        <taxon>Flavobacteriales</taxon>
        <taxon>Flavobacteriaceae</taxon>
        <taxon>Maribacter</taxon>
    </lineage>
</organism>
<gene>
    <name evidence="2" type="ORF">CJ263_16465</name>
</gene>
<dbReference type="RefSeq" id="WP_094998268.1">
    <property type="nucleotide sequence ID" value="NZ_BMJL01000010.1"/>
</dbReference>
<evidence type="ECO:0000313" key="3">
    <source>
        <dbReference type="Proteomes" id="UP000215244"/>
    </source>
</evidence>
<dbReference type="GO" id="GO:0005524">
    <property type="term" value="F:ATP binding"/>
    <property type="evidence" value="ECO:0007669"/>
    <property type="project" value="TreeGrafter"/>
</dbReference>
<keyword evidence="3" id="KW-1185">Reference proteome</keyword>
<dbReference type="NCBIfam" id="NF006577">
    <property type="entry name" value="PRK09102.1"/>
    <property type="match status" value="1"/>
</dbReference>
<dbReference type="EMBL" id="CP022957">
    <property type="protein sequence ID" value="ASV31680.1"/>
    <property type="molecule type" value="Genomic_DNA"/>
</dbReference>
<evidence type="ECO:0000313" key="2">
    <source>
        <dbReference type="EMBL" id="ASV31680.1"/>
    </source>
</evidence>
<dbReference type="GO" id="GO:0005971">
    <property type="term" value="C:ribonucleoside-diphosphate reductase complex"/>
    <property type="evidence" value="ECO:0007669"/>
    <property type="project" value="TreeGrafter"/>
</dbReference>
<dbReference type="SUPFAM" id="SSF51998">
    <property type="entry name" value="PFL-like glycyl radical enzymes"/>
    <property type="match status" value="1"/>
</dbReference>
<dbReference type="AlphaFoldDB" id="A0A223V960"/>
<dbReference type="Proteomes" id="UP000215244">
    <property type="component" value="Chromosome"/>
</dbReference>
<dbReference type="OrthoDB" id="9762933at2"/>
<dbReference type="InterPro" id="IPR000788">
    <property type="entry name" value="RNR_lg_C"/>
</dbReference>
<name>A0A223V960_9FLAO</name>